<keyword evidence="1" id="KW-0472">Membrane</keyword>
<feature type="transmembrane region" description="Helical" evidence="1">
    <location>
        <begin position="178"/>
        <end position="196"/>
    </location>
</feature>
<dbReference type="Proteomes" id="UP000886891">
    <property type="component" value="Unassembled WGS sequence"/>
</dbReference>
<proteinExistence type="predicted"/>
<evidence type="ECO:0000256" key="1">
    <source>
        <dbReference type="SAM" id="Phobius"/>
    </source>
</evidence>
<reference evidence="2" key="2">
    <citation type="journal article" date="2021" name="PeerJ">
        <title>Extensive microbial diversity within the chicken gut microbiome revealed by metagenomics and culture.</title>
        <authorList>
            <person name="Gilroy R."/>
            <person name="Ravi A."/>
            <person name="Getino M."/>
            <person name="Pursley I."/>
            <person name="Horton D.L."/>
            <person name="Alikhan N.F."/>
            <person name="Baker D."/>
            <person name="Gharbi K."/>
            <person name="Hall N."/>
            <person name="Watson M."/>
            <person name="Adriaenssens E.M."/>
            <person name="Foster-Nyarko E."/>
            <person name="Jarju S."/>
            <person name="Secka A."/>
            <person name="Antonio M."/>
            <person name="Oren A."/>
            <person name="Chaudhuri R.R."/>
            <person name="La Ragione R."/>
            <person name="Hildebrand F."/>
            <person name="Pallen M.J."/>
        </authorList>
    </citation>
    <scope>NUCLEOTIDE SEQUENCE</scope>
    <source>
        <strain evidence="2">23406</strain>
    </source>
</reference>
<feature type="transmembrane region" description="Helical" evidence="1">
    <location>
        <begin position="16"/>
        <end position="35"/>
    </location>
</feature>
<feature type="transmembrane region" description="Helical" evidence="1">
    <location>
        <begin position="133"/>
        <end position="158"/>
    </location>
</feature>
<feature type="transmembrane region" description="Helical" evidence="1">
    <location>
        <begin position="202"/>
        <end position="226"/>
    </location>
</feature>
<reference evidence="2" key="1">
    <citation type="submission" date="2020-10" db="EMBL/GenBank/DDBJ databases">
        <authorList>
            <person name="Gilroy R."/>
        </authorList>
    </citation>
    <scope>NUCLEOTIDE SEQUENCE</scope>
    <source>
        <strain evidence="2">23406</strain>
    </source>
</reference>
<evidence type="ECO:0000313" key="3">
    <source>
        <dbReference type="Proteomes" id="UP000886891"/>
    </source>
</evidence>
<sequence length="264" mass="30054">MKLIQKVFDKLQKVPSFVWVLTVFGSVLFATMYSFSNSLNEFFLLLNDAIESGELQLQGTIDTETFKWTAFFVNGLVGLGLFELIVNLIYRSMAMRMQVKRDQRRFMTVTRVYYTLANIVVGLIHLIDFAVPVFYYYAALALQFAVYSGAYLAMYVTLKDTTINPLYAASAFRNLARFYLILFGVLGVFDLILALTDASVGLHYRIAAGLRIAVVAGYAVASYFLYRKWKTDENNARTQFVDTARMRVSPDSPPDDEIFRGYGF</sequence>
<accession>A0A9D1NDM4</accession>
<gene>
    <name evidence="2" type="ORF">IAB14_05645</name>
</gene>
<protein>
    <submittedName>
        <fullName evidence="2">Uncharacterized protein</fullName>
    </submittedName>
</protein>
<dbReference type="EMBL" id="DVOH01000040">
    <property type="protein sequence ID" value="HIV00573.1"/>
    <property type="molecule type" value="Genomic_DNA"/>
</dbReference>
<comment type="caution">
    <text evidence="2">The sequence shown here is derived from an EMBL/GenBank/DDBJ whole genome shotgun (WGS) entry which is preliminary data.</text>
</comment>
<feature type="transmembrane region" description="Helical" evidence="1">
    <location>
        <begin position="111"/>
        <end position="127"/>
    </location>
</feature>
<keyword evidence="1" id="KW-1133">Transmembrane helix</keyword>
<dbReference type="AlphaFoldDB" id="A0A9D1NDM4"/>
<feature type="transmembrane region" description="Helical" evidence="1">
    <location>
        <begin position="68"/>
        <end position="90"/>
    </location>
</feature>
<name>A0A9D1NDM4_9FIRM</name>
<evidence type="ECO:0000313" key="2">
    <source>
        <dbReference type="EMBL" id="HIV00573.1"/>
    </source>
</evidence>
<keyword evidence="1" id="KW-0812">Transmembrane</keyword>
<organism evidence="2 3">
    <name type="scientific">Candidatus Stercoripulliclostridium merdipullorum</name>
    <dbReference type="NCBI Taxonomy" id="2840952"/>
    <lineage>
        <taxon>Bacteria</taxon>
        <taxon>Bacillati</taxon>
        <taxon>Bacillota</taxon>
        <taxon>Clostridia</taxon>
        <taxon>Eubacteriales</taxon>
        <taxon>Candidatus Stercoripulliclostridium</taxon>
    </lineage>
</organism>